<feature type="transmembrane region" description="Helical" evidence="10">
    <location>
        <begin position="45"/>
        <end position="71"/>
    </location>
</feature>
<dbReference type="EC" id="2.7.13.3" evidence="2"/>
<dbReference type="EMBL" id="LR134479">
    <property type="protein sequence ID" value="VEI22664.1"/>
    <property type="molecule type" value="Genomic_DNA"/>
</dbReference>
<name>A0A7Z9A2F9_9MICC</name>
<keyword evidence="6 13" id="KW-0418">Kinase</keyword>
<feature type="compositionally biased region" description="Polar residues" evidence="9">
    <location>
        <begin position="1"/>
        <end position="15"/>
    </location>
</feature>
<dbReference type="Pfam" id="PF13796">
    <property type="entry name" value="Sensor"/>
    <property type="match status" value="1"/>
</dbReference>
<proteinExistence type="predicted"/>
<dbReference type="RefSeq" id="WP_126499809.1">
    <property type="nucleotide sequence ID" value="NZ_LR134479.1"/>
</dbReference>
<evidence type="ECO:0000256" key="4">
    <source>
        <dbReference type="ARBA" id="ARBA00022679"/>
    </source>
</evidence>
<dbReference type="Gene3D" id="3.30.565.10">
    <property type="entry name" value="Histidine kinase-like ATPase, C-terminal domain"/>
    <property type="match status" value="1"/>
</dbReference>
<keyword evidence="4 13" id="KW-0808">Transferase</keyword>
<feature type="domain" description="Signal transduction histidine kinase subgroup 3 dimerisation and phosphoacceptor" evidence="11">
    <location>
        <begin position="276"/>
        <end position="340"/>
    </location>
</feature>
<dbReference type="AlphaFoldDB" id="A0A7Z9A2F9"/>
<dbReference type="GO" id="GO:0046983">
    <property type="term" value="F:protein dimerization activity"/>
    <property type="evidence" value="ECO:0007669"/>
    <property type="project" value="InterPro"/>
</dbReference>
<keyword evidence="5" id="KW-0547">Nucleotide-binding</keyword>
<dbReference type="InterPro" id="IPR036890">
    <property type="entry name" value="HATPase_C_sf"/>
</dbReference>
<evidence type="ECO:0000256" key="1">
    <source>
        <dbReference type="ARBA" id="ARBA00000085"/>
    </source>
</evidence>
<keyword evidence="8" id="KW-0902">Two-component regulatory system</keyword>
<evidence type="ECO:0000256" key="9">
    <source>
        <dbReference type="SAM" id="MobiDB-lite"/>
    </source>
</evidence>
<keyword evidence="3" id="KW-0597">Phosphoprotein</keyword>
<accession>A0A7Z9A2F9</accession>
<evidence type="ECO:0000256" key="8">
    <source>
        <dbReference type="ARBA" id="ARBA00023012"/>
    </source>
</evidence>
<feature type="transmembrane region" description="Helical" evidence="10">
    <location>
        <begin position="77"/>
        <end position="97"/>
    </location>
</feature>
<dbReference type="GO" id="GO:0000155">
    <property type="term" value="F:phosphorelay sensor kinase activity"/>
    <property type="evidence" value="ECO:0007669"/>
    <property type="project" value="InterPro"/>
</dbReference>
<keyword evidence="7" id="KW-0067">ATP-binding</keyword>
<protein>
    <recommendedName>
        <fullName evidence="2">histidine kinase</fullName>
        <ecNumber evidence="2">2.7.13.3</ecNumber>
    </recommendedName>
</protein>
<evidence type="ECO:0000259" key="12">
    <source>
        <dbReference type="Pfam" id="PF13796"/>
    </source>
</evidence>
<dbReference type="PANTHER" id="PTHR24421:SF10">
    <property type="entry name" value="NITRATE_NITRITE SENSOR PROTEIN NARQ"/>
    <property type="match status" value="1"/>
</dbReference>
<feature type="transmembrane region" description="Helical" evidence="10">
    <location>
        <begin position="210"/>
        <end position="236"/>
    </location>
</feature>
<dbReference type="CDD" id="cd16917">
    <property type="entry name" value="HATPase_UhpB-NarQ-NarX-like"/>
    <property type="match status" value="1"/>
</dbReference>
<evidence type="ECO:0000256" key="2">
    <source>
        <dbReference type="ARBA" id="ARBA00012438"/>
    </source>
</evidence>
<keyword evidence="10" id="KW-0472">Membrane</keyword>
<keyword evidence="10" id="KW-1133">Transmembrane helix</keyword>
<dbReference type="InterPro" id="IPR011712">
    <property type="entry name" value="Sig_transdc_His_kin_sub3_dim/P"/>
</dbReference>
<evidence type="ECO:0000313" key="14">
    <source>
        <dbReference type="Proteomes" id="UP000282386"/>
    </source>
</evidence>
<dbReference type="GO" id="GO:0016020">
    <property type="term" value="C:membrane"/>
    <property type="evidence" value="ECO:0007669"/>
    <property type="project" value="InterPro"/>
</dbReference>
<feature type="domain" description="Putative sensor" evidence="12">
    <location>
        <begin position="51"/>
        <end position="247"/>
    </location>
</feature>
<evidence type="ECO:0000259" key="11">
    <source>
        <dbReference type="Pfam" id="PF07730"/>
    </source>
</evidence>
<evidence type="ECO:0000256" key="7">
    <source>
        <dbReference type="ARBA" id="ARBA00022840"/>
    </source>
</evidence>
<dbReference type="Pfam" id="PF07730">
    <property type="entry name" value="HisKA_3"/>
    <property type="match status" value="1"/>
</dbReference>
<feature type="region of interest" description="Disordered" evidence="9">
    <location>
        <begin position="1"/>
        <end position="28"/>
    </location>
</feature>
<keyword evidence="10" id="KW-0812">Transmembrane</keyword>
<dbReference type="GO" id="GO:0005524">
    <property type="term" value="F:ATP binding"/>
    <property type="evidence" value="ECO:0007669"/>
    <property type="project" value="UniProtKB-KW"/>
</dbReference>
<comment type="catalytic activity">
    <reaction evidence="1">
        <text>ATP + protein L-histidine = ADP + protein N-phospho-L-histidine.</text>
        <dbReference type="EC" id="2.7.13.3"/>
    </reaction>
</comment>
<dbReference type="Proteomes" id="UP000282386">
    <property type="component" value="Chromosome"/>
</dbReference>
<reference evidence="13 14" key="1">
    <citation type="submission" date="2018-12" db="EMBL/GenBank/DDBJ databases">
        <authorList>
            <consortium name="Pathogen Informatics"/>
        </authorList>
    </citation>
    <scope>NUCLEOTIDE SEQUENCE [LARGE SCALE GENOMIC DNA]</scope>
    <source>
        <strain evidence="13 14">NCTC10207</strain>
    </source>
</reference>
<evidence type="ECO:0000256" key="3">
    <source>
        <dbReference type="ARBA" id="ARBA00022553"/>
    </source>
</evidence>
<evidence type="ECO:0000256" key="6">
    <source>
        <dbReference type="ARBA" id="ARBA00022777"/>
    </source>
</evidence>
<evidence type="ECO:0000256" key="10">
    <source>
        <dbReference type="SAM" id="Phobius"/>
    </source>
</evidence>
<evidence type="ECO:0000313" key="13">
    <source>
        <dbReference type="EMBL" id="VEI22664.1"/>
    </source>
</evidence>
<dbReference type="PANTHER" id="PTHR24421">
    <property type="entry name" value="NITRATE/NITRITE SENSOR PROTEIN NARX-RELATED"/>
    <property type="match status" value="1"/>
</dbReference>
<dbReference type="InterPro" id="IPR050482">
    <property type="entry name" value="Sensor_HK_TwoCompSys"/>
</dbReference>
<dbReference type="InterPro" id="IPR025828">
    <property type="entry name" value="Put_sensor_dom"/>
</dbReference>
<sequence>MDTSTVNINTPQEGISLQDPAPAPQWEDTEKLDTKPTLLERLKKVGLYLAYLLLAWPVHLGLFIASVFLISAGFGTLIVWVGIPILMASVLLARFVAIAQRKVHAYLTGRPEPEVVYYRPASDAPLMRRLLGPLRDPQSLLDVLWALASFPVSVFTWGATVAWCSGALGIISPITEPLLAAAGLREGDEHIAIGSFGTNLGTVLNLPNPVFFNALFGFLIGVSCLLTLPFVITGLAKLQLGFGEYMLSARARDEERIAKLKASRTSARDAEASSLRRLERDLHDGPQQRLVRLNMDLARAKRQAGSNPEKATEIIDQAMTQAQDTLAEIRQLSRGIAPPVLVDRGLPAAISEASARSTIPVTVHAELPEVPMHVATAAYFVVAESLVNVNKHSQASAAQVDAQVMANNLVVTVTDNGKGGADVAKGHGLAGLVERLNGVDGTLSIVSPIGGPTTLKAVIPCES</sequence>
<gene>
    <name evidence="13" type="primary">desK_2</name>
    <name evidence="13" type="ORF">NCTC10207_00749</name>
</gene>
<dbReference type="Gene3D" id="1.20.5.1930">
    <property type="match status" value="1"/>
</dbReference>
<organism evidence="13 14">
    <name type="scientific">Rothia aeria</name>
    <dbReference type="NCBI Taxonomy" id="172042"/>
    <lineage>
        <taxon>Bacteria</taxon>
        <taxon>Bacillati</taxon>
        <taxon>Actinomycetota</taxon>
        <taxon>Actinomycetes</taxon>
        <taxon>Micrococcales</taxon>
        <taxon>Micrococcaceae</taxon>
        <taxon>Rothia</taxon>
    </lineage>
</organism>
<dbReference type="SUPFAM" id="SSF55874">
    <property type="entry name" value="ATPase domain of HSP90 chaperone/DNA topoisomerase II/histidine kinase"/>
    <property type="match status" value="1"/>
</dbReference>
<evidence type="ECO:0000256" key="5">
    <source>
        <dbReference type="ARBA" id="ARBA00022741"/>
    </source>
</evidence>